<keyword evidence="3" id="KW-1185">Reference proteome</keyword>
<dbReference type="AlphaFoldDB" id="I4C9B7"/>
<sequence>MKTLLGLLLLIISVTINMANADTITGNPFPVSLCYGIQTYIDQIDRAWTQSGIDSDTRKTIMDAARSQLGIIYDQSKDNLSIEDRLRFSIGLDEFVQNLNRGNLDTTDLNRLQSRLMQTCSIGMP</sequence>
<dbReference type="HOGENOM" id="CLU_1989071_0_0_7"/>
<feature type="signal peptide" evidence="1">
    <location>
        <begin position="1"/>
        <end position="21"/>
    </location>
</feature>
<dbReference type="RefSeq" id="WP_014811290.1">
    <property type="nucleotide sequence ID" value="NC_018025.1"/>
</dbReference>
<accession>I4C9B7</accession>
<protein>
    <submittedName>
        <fullName evidence="2">Uncharacterized protein</fullName>
    </submittedName>
</protein>
<organism evidence="2 3">
    <name type="scientific">Desulfomonile tiedjei (strain ATCC 49306 / DSM 6799 / DCB-1)</name>
    <dbReference type="NCBI Taxonomy" id="706587"/>
    <lineage>
        <taxon>Bacteria</taxon>
        <taxon>Pseudomonadati</taxon>
        <taxon>Thermodesulfobacteriota</taxon>
        <taxon>Desulfomonilia</taxon>
        <taxon>Desulfomonilales</taxon>
        <taxon>Desulfomonilaceae</taxon>
        <taxon>Desulfomonile</taxon>
    </lineage>
</organism>
<keyword evidence="1" id="KW-0732">Signal</keyword>
<reference evidence="3" key="1">
    <citation type="submission" date="2012-06" db="EMBL/GenBank/DDBJ databases">
        <title>Complete sequence of chromosome of Desulfomonile tiedjei DSM 6799.</title>
        <authorList>
            <person name="Lucas S."/>
            <person name="Copeland A."/>
            <person name="Lapidus A."/>
            <person name="Glavina del Rio T."/>
            <person name="Dalin E."/>
            <person name="Tice H."/>
            <person name="Bruce D."/>
            <person name="Goodwin L."/>
            <person name="Pitluck S."/>
            <person name="Peters L."/>
            <person name="Ovchinnikova G."/>
            <person name="Zeytun A."/>
            <person name="Lu M."/>
            <person name="Kyrpides N."/>
            <person name="Mavromatis K."/>
            <person name="Ivanova N."/>
            <person name="Brettin T."/>
            <person name="Detter J.C."/>
            <person name="Han C."/>
            <person name="Larimer F."/>
            <person name="Land M."/>
            <person name="Hauser L."/>
            <person name="Markowitz V."/>
            <person name="Cheng J.-F."/>
            <person name="Hugenholtz P."/>
            <person name="Woyke T."/>
            <person name="Wu D."/>
            <person name="Spring S."/>
            <person name="Schroeder M."/>
            <person name="Brambilla E."/>
            <person name="Klenk H.-P."/>
            <person name="Eisen J.A."/>
        </authorList>
    </citation>
    <scope>NUCLEOTIDE SEQUENCE [LARGE SCALE GENOMIC DNA]</scope>
    <source>
        <strain evidence="3">ATCC 49306 / DSM 6799 / DCB-1</strain>
    </source>
</reference>
<evidence type="ECO:0000313" key="3">
    <source>
        <dbReference type="Proteomes" id="UP000006055"/>
    </source>
</evidence>
<proteinExistence type="predicted"/>
<gene>
    <name evidence="2" type="ordered locus">Desti_3507</name>
</gene>
<name>I4C9B7_DESTA</name>
<dbReference type="Proteomes" id="UP000006055">
    <property type="component" value="Chromosome"/>
</dbReference>
<dbReference type="EMBL" id="CP003360">
    <property type="protein sequence ID" value="AFM26158.1"/>
    <property type="molecule type" value="Genomic_DNA"/>
</dbReference>
<evidence type="ECO:0000313" key="2">
    <source>
        <dbReference type="EMBL" id="AFM26158.1"/>
    </source>
</evidence>
<evidence type="ECO:0000256" key="1">
    <source>
        <dbReference type="SAM" id="SignalP"/>
    </source>
</evidence>
<feature type="chain" id="PRO_5003687632" evidence="1">
    <location>
        <begin position="22"/>
        <end position="125"/>
    </location>
</feature>
<dbReference type="KEGG" id="dti:Desti_3507"/>